<evidence type="ECO:0000313" key="4">
    <source>
        <dbReference type="Proteomes" id="UP000001937"/>
    </source>
</evidence>
<proteinExistence type="predicted"/>
<reference evidence="3 4" key="1">
    <citation type="journal article" date="2007" name="Genome Res.">
        <title>Genome characteristics of facultatively symbiotic Frankia sp. strains reflect host range and host plant biogeography.</title>
        <authorList>
            <person name="Normand P."/>
            <person name="Lapierre P."/>
            <person name="Tisa L.S."/>
            <person name="Gogarten J.P."/>
            <person name="Alloisio N."/>
            <person name="Bagnarol E."/>
            <person name="Bassi C.A."/>
            <person name="Berry A.M."/>
            <person name="Bickhart D.M."/>
            <person name="Choisne N."/>
            <person name="Couloux A."/>
            <person name="Cournoyer B."/>
            <person name="Cruveiller S."/>
            <person name="Daubin V."/>
            <person name="Demange N."/>
            <person name="Francino M.P."/>
            <person name="Goltsman E."/>
            <person name="Huang Y."/>
            <person name="Kopp O.R."/>
            <person name="Labarre L."/>
            <person name="Lapidus A."/>
            <person name="Lavire C."/>
            <person name="Marechal J."/>
            <person name="Martinez M."/>
            <person name="Mastronunzio J.E."/>
            <person name="Mullin B.C."/>
            <person name="Niemann J."/>
            <person name="Pujic P."/>
            <person name="Rawnsley T."/>
            <person name="Rouy Z."/>
            <person name="Schenowitz C."/>
            <person name="Sellstedt A."/>
            <person name="Tavares F."/>
            <person name="Tomkins J.P."/>
            <person name="Vallenet D."/>
            <person name="Valverde C."/>
            <person name="Wall L.G."/>
            <person name="Wang Y."/>
            <person name="Medigue C."/>
            <person name="Benson D.R."/>
        </authorList>
    </citation>
    <scope>NUCLEOTIDE SEQUENCE [LARGE SCALE GENOMIC DNA]</scope>
    <source>
        <strain evidence="4">DSM 45818 / CECT 9043 / CcI3</strain>
    </source>
</reference>
<keyword evidence="2" id="KW-1133">Transmembrane helix</keyword>
<keyword evidence="2" id="KW-0812">Transmembrane</keyword>
<accession>Q2J6Q2</accession>
<dbReference type="STRING" id="106370.Francci3_3688"/>
<dbReference type="HOGENOM" id="CLU_841333_0_0_11"/>
<evidence type="ECO:0000256" key="1">
    <source>
        <dbReference type="SAM" id="MobiDB-lite"/>
    </source>
</evidence>
<gene>
    <name evidence="3" type="ordered locus">Francci3_3688</name>
</gene>
<feature type="compositionally biased region" description="Low complexity" evidence="1">
    <location>
        <begin position="115"/>
        <end position="148"/>
    </location>
</feature>
<organism evidence="3 4">
    <name type="scientific">Frankia casuarinae (strain DSM 45818 / CECT 9043 / HFP020203 / CcI3)</name>
    <dbReference type="NCBI Taxonomy" id="106370"/>
    <lineage>
        <taxon>Bacteria</taxon>
        <taxon>Bacillati</taxon>
        <taxon>Actinomycetota</taxon>
        <taxon>Actinomycetes</taxon>
        <taxon>Frankiales</taxon>
        <taxon>Frankiaceae</taxon>
        <taxon>Frankia</taxon>
    </lineage>
</organism>
<dbReference type="EMBL" id="CP000249">
    <property type="protein sequence ID" value="ABD13040.1"/>
    <property type="molecule type" value="Genomic_DNA"/>
</dbReference>
<dbReference type="AlphaFoldDB" id="Q2J6Q2"/>
<sequence length="330" mass="33545">MSGLEPEELARLLTEAVEPIRPSPDAYRQIRAGIDRRRRWRLPLMTAGGMVMAALIGLAVVALRPPPSSNELVEPAVPPLVTAPVTGPSRTPVAPSTGGTGRSARAGGGSGGGAATWSATTPPTALPSTSVSSPPVTAGSSASPTTVTQDSPQLPTAVVKPAVAGDVDGDGRSDQVRATGSKLEVVFSRDGTVGQVDLGAIVVPLHYTVVDIDANGFGEILVQTTSRSGMDNYALVRYASLDTLASVSLPAQLTLAAGVQGNVGAGFRCMDRALRINSGTSTDGSLFTVATTILALTPEGLAAQDSRSDQVRLPADPATSPFVAACGQLS</sequence>
<dbReference type="RefSeq" id="WP_011438064.1">
    <property type="nucleotide sequence ID" value="NC_007777.1"/>
</dbReference>
<keyword evidence="4" id="KW-1185">Reference proteome</keyword>
<dbReference type="SUPFAM" id="SSF69318">
    <property type="entry name" value="Integrin alpha N-terminal domain"/>
    <property type="match status" value="1"/>
</dbReference>
<evidence type="ECO:0000256" key="2">
    <source>
        <dbReference type="SAM" id="Phobius"/>
    </source>
</evidence>
<dbReference type="Proteomes" id="UP000001937">
    <property type="component" value="Chromosome"/>
</dbReference>
<name>Q2J6Q2_FRACC</name>
<feature type="compositionally biased region" description="Gly residues" evidence="1">
    <location>
        <begin position="98"/>
        <end position="114"/>
    </location>
</feature>
<keyword evidence="2" id="KW-0472">Membrane</keyword>
<feature type="region of interest" description="Disordered" evidence="1">
    <location>
        <begin position="80"/>
        <end position="155"/>
    </location>
</feature>
<dbReference type="InterPro" id="IPR028994">
    <property type="entry name" value="Integrin_alpha_N"/>
</dbReference>
<protein>
    <submittedName>
        <fullName evidence="3">Uncharacterized protein</fullName>
    </submittedName>
</protein>
<feature type="transmembrane region" description="Helical" evidence="2">
    <location>
        <begin position="42"/>
        <end position="63"/>
    </location>
</feature>
<dbReference type="KEGG" id="fra:Francci3_3688"/>
<evidence type="ECO:0000313" key="3">
    <source>
        <dbReference type="EMBL" id="ABD13040.1"/>
    </source>
</evidence>